<reference evidence="1" key="1">
    <citation type="submission" date="2020-11" db="EMBL/GenBank/DDBJ databases">
        <authorList>
            <consortium name="DOE Joint Genome Institute"/>
            <person name="Ahrendt S."/>
            <person name="Riley R."/>
            <person name="Andreopoulos W."/>
            <person name="LaButti K."/>
            <person name="Pangilinan J."/>
            <person name="Ruiz-duenas F.J."/>
            <person name="Barrasa J.M."/>
            <person name="Sanchez-Garcia M."/>
            <person name="Camarero S."/>
            <person name="Miyauchi S."/>
            <person name="Serrano A."/>
            <person name="Linde D."/>
            <person name="Babiker R."/>
            <person name="Drula E."/>
            <person name="Ayuso-Fernandez I."/>
            <person name="Pacheco R."/>
            <person name="Padilla G."/>
            <person name="Ferreira P."/>
            <person name="Barriuso J."/>
            <person name="Kellner H."/>
            <person name="Castanera R."/>
            <person name="Alfaro M."/>
            <person name="Ramirez L."/>
            <person name="Pisabarro A.G."/>
            <person name="Kuo A."/>
            <person name="Tritt A."/>
            <person name="Lipzen A."/>
            <person name="He G."/>
            <person name="Yan M."/>
            <person name="Ng V."/>
            <person name="Cullen D."/>
            <person name="Martin F."/>
            <person name="Rosso M.-N."/>
            <person name="Henrissat B."/>
            <person name="Hibbett D."/>
            <person name="Martinez A.T."/>
            <person name="Grigoriev I.V."/>
        </authorList>
    </citation>
    <scope>NUCLEOTIDE SEQUENCE</scope>
    <source>
        <strain evidence="1">AH 44721</strain>
    </source>
</reference>
<organism evidence="1 2">
    <name type="scientific">Gymnopilus junonius</name>
    <name type="common">Spectacular rustgill mushroom</name>
    <name type="synonym">Gymnopilus spectabilis subsp. junonius</name>
    <dbReference type="NCBI Taxonomy" id="109634"/>
    <lineage>
        <taxon>Eukaryota</taxon>
        <taxon>Fungi</taxon>
        <taxon>Dikarya</taxon>
        <taxon>Basidiomycota</taxon>
        <taxon>Agaricomycotina</taxon>
        <taxon>Agaricomycetes</taxon>
        <taxon>Agaricomycetidae</taxon>
        <taxon>Agaricales</taxon>
        <taxon>Agaricineae</taxon>
        <taxon>Hymenogastraceae</taxon>
        <taxon>Gymnopilus</taxon>
    </lineage>
</organism>
<sequence>MRTRTRGYLPKKDENGLWIIANRSEEAEKWKGNTIFNTDVIDDLRRSWYTQTPG</sequence>
<evidence type="ECO:0000313" key="2">
    <source>
        <dbReference type="Proteomes" id="UP000724874"/>
    </source>
</evidence>
<dbReference type="EMBL" id="JADNYJ010000172">
    <property type="protein sequence ID" value="KAF8877307.1"/>
    <property type="molecule type" value="Genomic_DNA"/>
</dbReference>
<dbReference type="Proteomes" id="UP000724874">
    <property type="component" value="Unassembled WGS sequence"/>
</dbReference>
<gene>
    <name evidence="1" type="ORF">CPB84DRAFT_372381</name>
</gene>
<comment type="caution">
    <text evidence="1">The sequence shown here is derived from an EMBL/GenBank/DDBJ whole genome shotgun (WGS) entry which is preliminary data.</text>
</comment>
<accession>A0A9P5NCW9</accession>
<proteinExistence type="predicted"/>
<keyword evidence="2" id="KW-1185">Reference proteome</keyword>
<protein>
    <submittedName>
        <fullName evidence="1">Uncharacterized protein</fullName>
    </submittedName>
</protein>
<name>A0A9P5NCW9_GYMJU</name>
<evidence type="ECO:0000313" key="1">
    <source>
        <dbReference type="EMBL" id="KAF8877307.1"/>
    </source>
</evidence>
<dbReference type="AlphaFoldDB" id="A0A9P5NCW9"/>